<feature type="region of interest" description="Disordered" evidence="1">
    <location>
        <begin position="87"/>
        <end position="107"/>
    </location>
</feature>
<evidence type="ECO:0000256" key="1">
    <source>
        <dbReference type="SAM" id="MobiDB-lite"/>
    </source>
</evidence>
<feature type="compositionally biased region" description="Polar residues" evidence="1">
    <location>
        <begin position="36"/>
        <end position="52"/>
    </location>
</feature>
<dbReference type="AlphaFoldDB" id="A0A1V9XID3"/>
<dbReference type="InParanoid" id="A0A1V9XID3"/>
<evidence type="ECO:0000313" key="2">
    <source>
        <dbReference type="EMBL" id="OQR73294.1"/>
    </source>
</evidence>
<organism evidence="2 3">
    <name type="scientific">Tropilaelaps mercedesae</name>
    <dbReference type="NCBI Taxonomy" id="418985"/>
    <lineage>
        <taxon>Eukaryota</taxon>
        <taxon>Metazoa</taxon>
        <taxon>Ecdysozoa</taxon>
        <taxon>Arthropoda</taxon>
        <taxon>Chelicerata</taxon>
        <taxon>Arachnida</taxon>
        <taxon>Acari</taxon>
        <taxon>Parasitiformes</taxon>
        <taxon>Mesostigmata</taxon>
        <taxon>Gamasina</taxon>
        <taxon>Dermanyssoidea</taxon>
        <taxon>Laelapidae</taxon>
        <taxon>Tropilaelaps</taxon>
    </lineage>
</organism>
<gene>
    <name evidence="2" type="ORF">BIW11_09824</name>
</gene>
<reference evidence="2 3" key="1">
    <citation type="journal article" date="2017" name="Gigascience">
        <title>Draft genome of the honey bee ectoparasitic mite, Tropilaelaps mercedesae, is shaped by the parasitic life history.</title>
        <authorList>
            <person name="Dong X."/>
            <person name="Armstrong S.D."/>
            <person name="Xia D."/>
            <person name="Makepeace B.L."/>
            <person name="Darby A.C."/>
            <person name="Kadowaki T."/>
        </authorList>
    </citation>
    <scope>NUCLEOTIDE SEQUENCE [LARGE SCALE GENOMIC DNA]</scope>
    <source>
        <strain evidence="2">Wuxi-XJTLU</strain>
    </source>
</reference>
<dbReference type="Proteomes" id="UP000192247">
    <property type="component" value="Unassembled WGS sequence"/>
</dbReference>
<keyword evidence="3" id="KW-1185">Reference proteome</keyword>
<dbReference type="EMBL" id="MNPL01010163">
    <property type="protein sequence ID" value="OQR73294.1"/>
    <property type="molecule type" value="Genomic_DNA"/>
</dbReference>
<sequence>MPPHLVHARPQNFGEFMNVMLNRYLKLSRRSRATGECSTQHRLSRTQNSPTSTKDDNSECNMSMDSSLSSDSCLADANCNGSLITHSGAPDGVTGSVGEAEAQRGQDRDAEYYLRTLVMENDPVGQMIQRFQQKNGRYERDDILEKLVHLRMECADAYGSQDTEPDDSWSSQADKSSQLTNNSDGRNRHGTPVTNREMLARIDYNHCGIEIMLNRLHRDGMDAQVLWLQKQLLEYTHVKLVHQYKRSSMPPLGEPISLYSFLLDRDMLIVDFTWQQSAAVQHADFQKLAALLGLHVSLHPQYIQITVPRELSMRQLVENASKLSACSTGL</sequence>
<feature type="region of interest" description="Disordered" evidence="1">
    <location>
        <begin position="34"/>
        <end position="65"/>
    </location>
</feature>
<comment type="caution">
    <text evidence="2">The sequence shown here is derived from an EMBL/GenBank/DDBJ whole genome shotgun (WGS) entry which is preliminary data.</text>
</comment>
<proteinExistence type="predicted"/>
<accession>A0A1V9XID3</accession>
<protein>
    <submittedName>
        <fullName evidence="2">Uncharacterized protein</fullName>
    </submittedName>
</protein>
<dbReference type="OrthoDB" id="6491917at2759"/>
<feature type="compositionally biased region" description="Polar residues" evidence="1">
    <location>
        <begin position="168"/>
        <end position="184"/>
    </location>
</feature>
<name>A0A1V9XID3_9ACAR</name>
<evidence type="ECO:0000313" key="3">
    <source>
        <dbReference type="Proteomes" id="UP000192247"/>
    </source>
</evidence>
<feature type="region of interest" description="Disordered" evidence="1">
    <location>
        <begin position="158"/>
        <end position="194"/>
    </location>
</feature>